<dbReference type="GeneID" id="5973729"/>
<dbReference type="InParanoid" id="Q0UP34"/>
<sequence>MAAIVGIYFHLKDKPIGGYMSGYLLTMANVFGKIASAALIVPTSEALGQLKWKWFHESNAMWDFEIFDKASRGPWGPDVDLSLL</sequence>
<dbReference type="InterPro" id="IPR021514">
    <property type="entry name" value="DUF3176"/>
</dbReference>
<reference evidence="2" key="1">
    <citation type="journal article" date="2007" name="Plant Cell">
        <title>Dothideomycete-plant interactions illuminated by genome sequencing and EST analysis of the wheat pathogen Stagonospora nodorum.</title>
        <authorList>
            <person name="Hane J.K."/>
            <person name="Lowe R.G."/>
            <person name="Solomon P.S."/>
            <person name="Tan K.C."/>
            <person name="Schoch C.L."/>
            <person name="Spatafora J.W."/>
            <person name="Crous P.W."/>
            <person name="Kodira C."/>
            <person name="Birren B.W."/>
            <person name="Galagan J.E."/>
            <person name="Torriani S.F."/>
            <person name="McDonald B.A."/>
            <person name="Oliver R.P."/>
        </authorList>
    </citation>
    <scope>NUCLEOTIDE SEQUENCE [LARGE SCALE GENOMIC DNA]</scope>
    <source>
        <strain evidence="2">SN15 / ATCC MYA-4574 / FGSC 10173</strain>
    </source>
</reference>
<organism evidence="1 2">
    <name type="scientific">Phaeosphaeria nodorum (strain SN15 / ATCC MYA-4574 / FGSC 10173)</name>
    <name type="common">Glume blotch fungus</name>
    <name type="synonym">Parastagonospora nodorum</name>
    <dbReference type="NCBI Taxonomy" id="321614"/>
    <lineage>
        <taxon>Eukaryota</taxon>
        <taxon>Fungi</taxon>
        <taxon>Dikarya</taxon>
        <taxon>Ascomycota</taxon>
        <taxon>Pezizomycotina</taxon>
        <taxon>Dothideomycetes</taxon>
        <taxon>Pleosporomycetidae</taxon>
        <taxon>Pleosporales</taxon>
        <taxon>Pleosporineae</taxon>
        <taxon>Phaeosphaeriaceae</taxon>
        <taxon>Parastagonospora</taxon>
    </lineage>
</organism>
<dbReference type="HOGENOM" id="CLU_2528227_0_0_1"/>
<dbReference type="AlphaFoldDB" id="Q0UP34"/>
<proteinExistence type="predicted"/>
<dbReference type="PANTHER" id="PTHR35394">
    <property type="entry name" value="DUF3176 DOMAIN-CONTAINING PROTEIN"/>
    <property type="match status" value="1"/>
</dbReference>
<dbReference type="RefSeq" id="XP_001796850.1">
    <property type="nucleotide sequence ID" value="XM_001796798.1"/>
</dbReference>
<accession>Q0UP34</accession>
<dbReference type="Pfam" id="PF11374">
    <property type="entry name" value="DUF3176"/>
    <property type="match status" value="1"/>
</dbReference>
<dbReference type="EMBL" id="CH445333">
    <property type="protein sequence ID" value="EAT86311.2"/>
    <property type="molecule type" value="Genomic_DNA"/>
</dbReference>
<dbReference type="Proteomes" id="UP000001055">
    <property type="component" value="Unassembled WGS sequence"/>
</dbReference>
<dbReference type="KEGG" id="pno:SNOG_06480"/>
<evidence type="ECO:0000313" key="1">
    <source>
        <dbReference type="EMBL" id="EAT86311.2"/>
    </source>
</evidence>
<evidence type="ECO:0000313" key="2">
    <source>
        <dbReference type="Proteomes" id="UP000001055"/>
    </source>
</evidence>
<dbReference type="PANTHER" id="PTHR35394:SF5">
    <property type="entry name" value="DUF3176 DOMAIN-CONTAINING PROTEIN"/>
    <property type="match status" value="1"/>
</dbReference>
<name>Q0UP34_PHANO</name>
<gene>
    <name evidence="1" type="ORF">SNOG_06480</name>
</gene>
<dbReference type="VEuPathDB" id="FungiDB:JI435_064800"/>
<protein>
    <submittedName>
        <fullName evidence="1">Uncharacterized protein</fullName>
    </submittedName>
</protein>